<dbReference type="GO" id="GO:0051745">
    <property type="term" value="F:4-hydroxy-3-methylbut-2-enyl diphosphate reductase activity"/>
    <property type="evidence" value="ECO:0007669"/>
    <property type="project" value="InterPro"/>
</dbReference>
<keyword evidence="5" id="KW-0411">Iron-sulfur</keyword>
<keyword evidence="3" id="KW-0479">Metal-binding</keyword>
<keyword evidence="2" id="KW-0004">4Fe-4S</keyword>
<feature type="non-terminal residue" evidence="6">
    <location>
        <position position="38"/>
    </location>
</feature>
<dbReference type="AlphaFoldDB" id="A0A9D2BNU5"/>
<evidence type="ECO:0000313" key="7">
    <source>
        <dbReference type="Proteomes" id="UP000886724"/>
    </source>
</evidence>
<dbReference type="EMBL" id="DXET01000202">
    <property type="protein sequence ID" value="HIX82094.1"/>
    <property type="molecule type" value="Genomic_DNA"/>
</dbReference>
<dbReference type="Pfam" id="PF02401">
    <property type="entry name" value="LYTB"/>
    <property type="match status" value="1"/>
</dbReference>
<accession>A0A9D2BNU5</accession>
<evidence type="ECO:0000256" key="1">
    <source>
        <dbReference type="ARBA" id="ARBA00001966"/>
    </source>
</evidence>
<dbReference type="GO" id="GO:0046872">
    <property type="term" value="F:metal ion binding"/>
    <property type="evidence" value="ECO:0007669"/>
    <property type="project" value="UniProtKB-KW"/>
</dbReference>
<keyword evidence="4" id="KW-0408">Iron</keyword>
<sequence length="38" mass="4280">MKVYPISPRGYCKGVVRAIQIAKQQANKKDVYILGMIV</sequence>
<dbReference type="InterPro" id="IPR003451">
    <property type="entry name" value="LytB/IspH"/>
</dbReference>
<dbReference type="GO" id="GO:0019288">
    <property type="term" value="P:isopentenyl diphosphate biosynthetic process, methylerythritol 4-phosphate pathway"/>
    <property type="evidence" value="ECO:0007669"/>
    <property type="project" value="InterPro"/>
</dbReference>
<dbReference type="Gene3D" id="3.40.50.11270">
    <property type="match status" value="1"/>
</dbReference>
<evidence type="ECO:0000256" key="4">
    <source>
        <dbReference type="ARBA" id="ARBA00023004"/>
    </source>
</evidence>
<evidence type="ECO:0000256" key="5">
    <source>
        <dbReference type="ARBA" id="ARBA00023014"/>
    </source>
</evidence>
<dbReference type="Proteomes" id="UP000886724">
    <property type="component" value="Unassembled WGS sequence"/>
</dbReference>
<dbReference type="GO" id="GO:0050992">
    <property type="term" value="P:dimethylallyl diphosphate biosynthetic process"/>
    <property type="evidence" value="ECO:0007669"/>
    <property type="project" value="InterPro"/>
</dbReference>
<comment type="cofactor">
    <cofactor evidence="1">
        <name>[4Fe-4S] cluster</name>
        <dbReference type="ChEBI" id="CHEBI:49883"/>
    </cofactor>
</comment>
<evidence type="ECO:0000256" key="2">
    <source>
        <dbReference type="ARBA" id="ARBA00022485"/>
    </source>
</evidence>
<evidence type="ECO:0000313" key="6">
    <source>
        <dbReference type="EMBL" id="HIX82094.1"/>
    </source>
</evidence>
<name>A0A9D2BNU5_9FIRM</name>
<dbReference type="GO" id="GO:0051539">
    <property type="term" value="F:4 iron, 4 sulfur cluster binding"/>
    <property type="evidence" value="ECO:0007669"/>
    <property type="project" value="UniProtKB-KW"/>
</dbReference>
<reference evidence="6" key="1">
    <citation type="journal article" date="2021" name="PeerJ">
        <title>Extensive microbial diversity within the chicken gut microbiome revealed by metagenomics and culture.</title>
        <authorList>
            <person name="Gilroy R."/>
            <person name="Ravi A."/>
            <person name="Getino M."/>
            <person name="Pursley I."/>
            <person name="Horton D.L."/>
            <person name="Alikhan N.F."/>
            <person name="Baker D."/>
            <person name="Gharbi K."/>
            <person name="Hall N."/>
            <person name="Watson M."/>
            <person name="Adriaenssens E.M."/>
            <person name="Foster-Nyarko E."/>
            <person name="Jarju S."/>
            <person name="Secka A."/>
            <person name="Antonio M."/>
            <person name="Oren A."/>
            <person name="Chaudhuri R.R."/>
            <person name="La Ragione R."/>
            <person name="Hildebrand F."/>
            <person name="Pallen M.J."/>
        </authorList>
    </citation>
    <scope>NUCLEOTIDE SEQUENCE</scope>
    <source>
        <strain evidence="6">ChiGjej1B1-14440</strain>
    </source>
</reference>
<gene>
    <name evidence="6" type="ORF">H9980_09030</name>
</gene>
<comment type="caution">
    <text evidence="6">The sequence shown here is derived from an EMBL/GenBank/DDBJ whole genome shotgun (WGS) entry which is preliminary data.</text>
</comment>
<protein>
    <submittedName>
        <fullName evidence="6">4-hydroxy-3-methylbut-2-enyl diphosphate reductase</fullName>
    </submittedName>
</protein>
<reference evidence="6" key="2">
    <citation type="submission" date="2021-04" db="EMBL/GenBank/DDBJ databases">
        <authorList>
            <person name="Gilroy R."/>
        </authorList>
    </citation>
    <scope>NUCLEOTIDE SEQUENCE</scope>
    <source>
        <strain evidence="6">ChiGjej1B1-14440</strain>
    </source>
</reference>
<evidence type="ECO:0000256" key="3">
    <source>
        <dbReference type="ARBA" id="ARBA00022723"/>
    </source>
</evidence>
<proteinExistence type="predicted"/>
<organism evidence="6 7">
    <name type="scientific">Candidatus Erysipelatoclostridium merdavium</name>
    <dbReference type="NCBI Taxonomy" id="2838566"/>
    <lineage>
        <taxon>Bacteria</taxon>
        <taxon>Bacillati</taxon>
        <taxon>Bacillota</taxon>
        <taxon>Erysipelotrichia</taxon>
        <taxon>Erysipelotrichales</taxon>
        <taxon>Erysipelotrichales incertae sedis</taxon>
    </lineage>
</organism>